<evidence type="ECO:0000313" key="1">
    <source>
        <dbReference type="EMBL" id="KAF9677117.1"/>
    </source>
</evidence>
<evidence type="ECO:0000313" key="2">
    <source>
        <dbReference type="Proteomes" id="UP000657918"/>
    </source>
</evidence>
<sequence>MVNEFASWKVEAEVIRQHEAKRGSSAKSEKATSVIQLREDVQKAIENENYEWQLGYEIDFKTGSKQTSIVACQLFPDVPVVADLHGGRIAIIYFHSCTLLGYVPAYTPQGRILNRLVAFTFALLA</sequence>
<dbReference type="Proteomes" id="UP000657918">
    <property type="component" value="Chromosome 8"/>
</dbReference>
<comment type="caution">
    <text evidence="1">The sequence shown here is derived from an EMBL/GenBank/DDBJ whole genome shotgun (WGS) entry which is preliminary data.</text>
</comment>
<name>A0A835JTF6_9ROSI</name>
<organism evidence="1 2">
    <name type="scientific">Salix dunnii</name>
    <dbReference type="NCBI Taxonomy" id="1413687"/>
    <lineage>
        <taxon>Eukaryota</taxon>
        <taxon>Viridiplantae</taxon>
        <taxon>Streptophyta</taxon>
        <taxon>Embryophyta</taxon>
        <taxon>Tracheophyta</taxon>
        <taxon>Spermatophyta</taxon>
        <taxon>Magnoliopsida</taxon>
        <taxon>eudicotyledons</taxon>
        <taxon>Gunneridae</taxon>
        <taxon>Pentapetalae</taxon>
        <taxon>rosids</taxon>
        <taxon>fabids</taxon>
        <taxon>Malpighiales</taxon>
        <taxon>Salicaceae</taxon>
        <taxon>Saliceae</taxon>
        <taxon>Salix</taxon>
    </lineage>
</organism>
<reference evidence="1 2" key="1">
    <citation type="submission" date="2020-10" db="EMBL/GenBank/DDBJ databases">
        <title>Plant Genome Project.</title>
        <authorList>
            <person name="Zhang R.-G."/>
        </authorList>
    </citation>
    <scope>NUCLEOTIDE SEQUENCE [LARGE SCALE GENOMIC DNA]</scope>
    <source>
        <strain evidence="1">FAFU-HL-1</strain>
        <tissue evidence="1">Leaf</tissue>
    </source>
</reference>
<dbReference type="EMBL" id="JADGMS010000008">
    <property type="protein sequence ID" value="KAF9677117.1"/>
    <property type="molecule type" value="Genomic_DNA"/>
</dbReference>
<proteinExistence type="predicted"/>
<dbReference type="OrthoDB" id="28868at2759"/>
<accession>A0A835JTF6</accession>
<protein>
    <submittedName>
        <fullName evidence="1">Uncharacterized protein</fullName>
    </submittedName>
</protein>
<gene>
    <name evidence="1" type="ORF">SADUNF_Sadunf08G0074400</name>
</gene>
<dbReference type="AlphaFoldDB" id="A0A835JTF6"/>
<keyword evidence="2" id="KW-1185">Reference proteome</keyword>